<evidence type="ECO:0000313" key="2">
    <source>
        <dbReference type="Proteomes" id="UP000560081"/>
    </source>
</evidence>
<reference evidence="1 2" key="1">
    <citation type="submission" date="2020-08" db="EMBL/GenBank/DDBJ databases">
        <title>Sequencing the genomes of 1000 actinobacteria strains.</title>
        <authorList>
            <person name="Klenk H.-P."/>
        </authorList>
    </citation>
    <scope>NUCLEOTIDE SEQUENCE [LARGE SCALE GENOMIC DNA]</scope>
    <source>
        <strain evidence="1 2">DSM 19079</strain>
    </source>
</reference>
<evidence type="ECO:0000313" key="1">
    <source>
        <dbReference type="EMBL" id="MBB4883859.1"/>
    </source>
</evidence>
<comment type="caution">
    <text evidence="1">The sequence shown here is derived from an EMBL/GenBank/DDBJ whole genome shotgun (WGS) entry which is preliminary data.</text>
</comment>
<name>A0A4Y8WXT0_9MICC</name>
<dbReference type="Pfam" id="PF19736">
    <property type="entry name" value="DUF6226"/>
    <property type="match status" value="1"/>
</dbReference>
<dbReference type="AlphaFoldDB" id="A0A4Y8WXT0"/>
<protein>
    <submittedName>
        <fullName evidence="1">Uncharacterized protein</fullName>
    </submittedName>
</protein>
<accession>A0A4Y8WXT0</accession>
<gene>
    <name evidence="1" type="ORF">BJ976_002210</name>
</gene>
<dbReference type="EMBL" id="JACHMC010000001">
    <property type="protein sequence ID" value="MBB4883859.1"/>
    <property type="molecule type" value="Genomic_DNA"/>
</dbReference>
<dbReference type="InterPro" id="IPR045773">
    <property type="entry name" value="DUF6226"/>
</dbReference>
<dbReference type="Proteomes" id="UP000560081">
    <property type="component" value="Unassembled WGS sequence"/>
</dbReference>
<dbReference type="OrthoDB" id="3290597at2"/>
<dbReference type="RefSeq" id="WP_135030613.1">
    <property type="nucleotide sequence ID" value="NZ_BMLA01000007.1"/>
</dbReference>
<keyword evidence="2" id="KW-1185">Reference proteome</keyword>
<organism evidence="1 2">
    <name type="scientific">Micrococcus flavus</name>
    <dbReference type="NCBI Taxonomy" id="384602"/>
    <lineage>
        <taxon>Bacteria</taxon>
        <taxon>Bacillati</taxon>
        <taxon>Actinomycetota</taxon>
        <taxon>Actinomycetes</taxon>
        <taxon>Micrococcales</taxon>
        <taxon>Micrococcaceae</taxon>
        <taxon>Micrococcus</taxon>
    </lineage>
</organism>
<sequence>MNTSHLRAEVERRYAALDLPAWPAPRPDGAPPANKEYSRVTDPQRYRIAGARARLWAEVLGEAGAAVEPDPVQSIPVGGAPERAEPVHRAVQVAPPAGVTGAAPWWLLESDVPQEDGGVLPLLRVAVGRPDLVHDSLPDCGCDACDGGSADLLEGVDDAIVRAVGAGVTLTGHHGLRRGEWQLRWYASGQAVGSDTPLGWTFDELVRACEQIAQGGRPALPRGTEVSVRATWFPGS</sequence>
<proteinExistence type="predicted"/>